<proteinExistence type="inferred from homology"/>
<evidence type="ECO:0000256" key="2">
    <source>
        <dbReference type="ARBA" id="ARBA00016337"/>
    </source>
</evidence>
<dbReference type="KEGG" id="aare:D3093_32115"/>
<keyword evidence="4 10" id="KW-0808">Transferase</keyword>
<geneLocation type="plasmid" evidence="12 13">
    <name>p4</name>
</geneLocation>
<dbReference type="PROSITE" id="PS51318">
    <property type="entry name" value="TAT"/>
    <property type="match status" value="1"/>
</dbReference>
<dbReference type="PANTHER" id="PTHR30040">
    <property type="entry name" value="THIAMINE BIOSYNTHESIS LIPOPROTEIN APBE"/>
    <property type="match status" value="1"/>
</dbReference>
<dbReference type="GO" id="GO:0016740">
    <property type="term" value="F:transferase activity"/>
    <property type="evidence" value="ECO:0007669"/>
    <property type="project" value="UniProtKB-UniRule"/>
</dbReference>
<evidence type="ECO:0000313" key="13">
    <source>
        <dbReference type="Proteomes" id="UP000298595"/>
    </source>
</evidence>
<dbReference type="GO" id="GO:0046872">
    <property type="term" value="F:metal ion binding"/>
    <property type="evidence" value="ECO:0007669"/>
    <property type="project" value="UniProtKB-UniRule"/>
</dbReference>
<organism evidence="12 13">
    <name type="scientific">Azospirillum argentinense</name>
    <dbReference type="NCBI Taxonomy" id="2970906"/>
    <lineage>
        <taxon>Bacteria</taxon>
        <taxon>Pseudomonadati</taxon>
        <taxon>Pseudomonadota</taxon>
        <taxon>Alphaproteobacteria</taxon>
        <taxon>Rhodospirillales</taxon>
        <taxon>Azospirillaceae</taxon>
        <taxon>Azospirillum</taxon>
    </lineage>
</organism>
<reference evidence="12 13" key="1">
    <citation type="submission" date="2018-09" db="EMBL/GenBank/DDBJ databases">
        <title>Whole genome based analysis of evolution and adaptive divergence in Indian and Brazilian strains of Azospirillum brasilense.</title>
        <authorList>
            <person name="Singh C."/>
            <person name="Tripathi A.K."/>
        </authorList>
    </citation>
    <scope>NUCLEOTIDE SEQUENCE [LARGE SCALE GENOMIC DNA]</scope>
    <source>
        <strain evidence="12 13">MTCC4035</strain>
        <plasmid evidence="12 13">p4</plasmid>
    </source>
</reference>
<dbReference type="Pfam" id="PF02424">
    <property type="entry name" value="ApbE"/>
    <property type="match status" value="1"/>
</dbReference>
<dbReference type="EMBL" id="CP032325">
    <property type="protein sequence ID" value="QCN99890.1"/>
    <property type="molecule type" value="Genomic_DNA"/>
</dbReference>
<dbReference type="SUPFAM" id="SSF143631">
    <property type="entry name" value="ApbE-like"/>
    <property type="match status" value="1"/>
</dbReference>
<comment type="similarity">
    <text evidence="10">Belongs to the ApbE family.</text>
</comment>
<sequence>MTTRRRFLGIAATAAGLALLPGGLRAAGVPVRTWRGVALGADSVLQLAHPDPAEADRLIALCLEEVARLERVFSLYRTDSALARLNRDGVLDAPPADLVRLLSEAAAVSRRTDGAFDPTVQPLWQLYAGHFARPGADPAGPPEAVLRAARELVDHRKLRIEPGRVAFAGRGMAVTLNGIAQGYVTDRVSERLRAEGMTDVLVDLGEIRALGHHPSGRPWSVGLADPLVDGRNADTLEIADRAVATSGGYGTPFDPAGRFTHLFDPATGGCAREWLAVTVLAPDATTADALSTALSVAPEARAAVLLDRFPGTAARLTRRDGSVLALRA</sequence>
<comment type="cofactor">
    <cofactor evidence="11">
        <name>Mg(2+)</name>
        <dbReference type="ChEBI" id="CHEBI:18420"/>
    </cofactor>
    <cofactor evidence="11">
        <name>Mn(2+)</name>
        <dbReference type="ChEBI" id="CHEBI:29035"/>
    </cofactor>
    <text evidence="11">Magnesium. Can also use manganese.</text>
</comment>
<keyword evidence="6 10" id="KW-0274">FAD</keyword>
<feature type="binding site" evidence="11">
    <location>
        <position position="288"/>
    </location>
    <ligand>
        <name>Mg(2+)</name>
        <dbReference type="ChEBI" id="CHEBI:18420"/>
    </ligand>
</feature>
<evidence type="ECO:0000256" key="4">
    <source>
        <dbReference type="ARBA" id="ARBA00022679"/>
    </source>
</evidence>
<feature type="binding site" evidence="11">
    <location>
        <position position="178"/>
    </location>
    <ligand>
        <name>Mg(2+)</name>
        <dbReference type="ChEBI" id="CHEBI:18420"/>
    </ligand>
</feature>
<dbReference type="AlphaFoldDB" id="A0A4D8PRH2"/>
<gene>
    <name evidence="12" type="ORF">D3093_32115</name>
</gene>
<evidence type="ECO:0000256" key="10">
    <source>
        <dbReference type="PIRNR" id="PIRNR006268"/>
    </source>
</evidence>
<evidence type="ECO:0000256" key="5">
    <source>
        <dbReference type="ARBA" id="ARBA00022723"/>
    </source>
</evidence>
<keyword evidence="5 10" id="KW-0479">Metal-binding</keyword>
<feature type="binding site" evidence="11">
    <location>
        <position position="292"/>
    </location>
    <ligand>
        <name>Mg(2+)</name>
        <dbReference type="ChEBI" id="CHEBI:18420"/>
    </ligand>
</feature>
<evidence type="ECO:0000256" key="8">
    <source>
        <dbReference type="ARBA" id="ARBA00031306"/>
    </source>
</evidence>
<evidence type="ECO:0000256" key="9">
    <source>
        <dbReference type="ARBA" id="ARBA00048540"/>
    </source>
</evidence>
<dbReference type="PIRSF" id="PIRSF006268">
    <property type="entry name" value="ApbE"/>
    <property type="match status" value="1"/>
</dbReference>
<evidence type="ECO:0000256" key="1">
    <source>
        <dbReference type="ARBA" id="ARBA00011955"/>
    </source>
</evidence>
<dbReference type="PANTHER" id="PTHR30040:SF2">
    <property type="entry name" value="FAD:PROTEIN FMN TRANSFERASE"/>
    <property type="match status" value="1"/>
</dbReference>
<keyword evidence="3 10" id="KW-0285">Flavoprotein</keyword>
<name>A0A4D8PRH2_9PROT</name>
<dbReference type="EC" id="2.7.1.180" evidence="1 10"/>
<dbReference type="InterPro" id="IPR024932">
    <property type="entry name" value="ApbE"/>
</dbReference>
<comment type="catalytic activity">
    <reaction evidence="9 10">
        <text>L-threonyl-[protein] + FAD = FMN-L-threonyl-[protein] + AMP + H(+)</text>
        <dbReference type="Rhea" id="RHEA:36847"/>
        <dbReference type="Rhea" id="RHEA-COMP:11060"/>
        <dbReference type="Rhea" id="RHEA-COMP:11061"/>
        <dbReference type="ChEBI" id="CHEBI:15378"/>
        <dbReference type="ChEBI" id="CHEBI:30013"/>
        <dbReference type="ChEBI" id="CHEBI:57692"/>
        <dbReference type="ChEBI" id="CHEBI:74257"/>
        <dbReference type="ChEBI" id="CHEBI:456215"/>
        <dbReference type="EC" id="2.7.1.180"/>
    </reaction>
</comment>
<keyword evidence="7 10" id="KW-0460">Magnesium</keyword>
<protein>
    <recommendedName>
        <fullName evidence="2 10">FAD:protein FMN transferase</fullName>
        <ecNumber evidence="1 10">2.7.1.180</ecNumber>
    </recommendedName>
    <alternativeName>
        <fullName evidence="8 10">Flavin transferase</fullName>
    </alternativeName>
</protein>
<accession>A0A4D8PRH2</accession>
<evidence type="ECO:0000256" key="11">
    <source>
        <dbReference type="PIRSR" id="PIRSR006268-2"/>
    </source>
</evidence>
<dbReference type="InterPro" id="IPR006311">
    <property type="entry name" value="TAT_signal"/>
</dbReference>
<evidence type="ECO:0000256" key="7">
    <source>
        <dbReference type="ARBA" id="ARBA00022842"/>
    </source>
</evidence>
<evidence type="ECO:0000256" key="6">
    <source>
        <dbReference type="ARBA" id="ARBA00022827"/>
    </source>
</evidence>
<evidence type="ECO:0000256" key="3">
    <source>
        <dbReference type="ARBA" id="ARBA00022630"/>
    </source>
</evidence>
<dbReference type="Gene3D" id="3.10.520.10">
    <property type="entry name" value="ApbE-like domains"/>
    <property type="match status" value="1"/>
</dbReference>
<dbReference type="InterPro" id="IPR003374">
    <property type="entry name" value="ApbE-like_sf"/>
</dbReference>
<evidence type="ECO:0000313" key="12">
    <source>
        <dbReference type="EMBL" id="QCN99890.1"/>
    </source>
</evidence>
<dbReference type="RefSeq" id="WP_137118625.1">
    <property type="nucleotide sequence ID" value="NZ_CP032325.1"/>
</dbReference>
<keyword evidence="12" id="KW-0614">Plasmid</keyword>
<dbReference type="Proteomes" id="UP000298595">
    <property type="component" value="Plasmid p4"/>
</dbReference>